<feature type="transmembrane region" description="Helical" evidence="2">
    <location>
        <begin position="388"/>
        <end position="412"/>
    </location>
</feature>
<sequence>MFEMAITLSLVMLLASPLALVCGVVVLATRAARARGRQLHWGAILAVVGLAVLALTAWSTHEDVHYDDFGSAMIVLASIMGGGMLLCGLSPFVPWLLRTLGRHAARGPLLFRMATHDVADGRTVGAVATTMNATALAVTVMIVATAVTAQNRAEYYPEALPGALVVALYSADEVAARAAIQHALPGKPITRIDATVETLTADVPSADLGFAWPVLIGEQALLRYLTGDSSTPYDEGTAVAVTAENITADSVEIRYNRSGDPYHLESTKVLPGGVARPAGPGVEGIFIPSEMMRDLGLRLKPTTLIIDPTVHRTSAIEQERIERRLGDTAGVYVERGYQASTGWWYFVVAMAFVALAGAWAATGSAATRSRSRRVLMRVSGGSTATVRLFVACRTGFGAACGALMGAAAGYVIGRSLAWPMTASAAWEPIARVPFETPWAAITILVAGIPVLAAAIAAALPPGRTTRPGPAHPLVGPQTKKPQLS</sequence>
<feature type="transmembrane region" description="Helical" evidence="2">
    <location>
        <begin position="123"/>
        <end position="147"/>
    </location>
</feature>
<evidence type="ECO:0000256" key="2">
    <source>
        <dbReference type="SAM" id="Phobius"/>
    </source>
</evidence>
<gene>
    <name evidence="3" type="ORF">FHR33_006934</name>
</gene>
<feature type="transmembrane region" description="Helical" evidence="2">
    <location>
        <begin position="72"/>
        <end position="97"/>
    </location>
</feature>
<evidence type="ECO:0000256" key="1">
    <source>
        <dbReference type="SAM" id="MobiDB-lite"/>
    </source>
</evidence>
<keyword evidence="2" id="KW-0472">Membrane</keyword>
<dbReference type="AlphaFoldDB" id="A0A7W5VGB7"/>
<reference evidence="3 4" key="1">
    <citation type="submission" date="2020-08" db="EMBL/GenBank/DDBJ databases">
        <title>Sequencing the genomes of 1000 actinobacteria strains.</title>
        <authorList>
            <person name="Klenk H.-P."/>
        </authorList>
    </citation>
    <scope>NUCLEOTIDE SEQUENCE [LARGE SCALE GENOMIC DNA]</scope>
    <source>
        <strain evidence="3 4">DSM 44320</strain>
    </source>
</reference>
<feature type="transmembrane region" description="Helical" evidence="2">
    <location>
        <begin position="6"/>
        <end position="27"/>
    </location>
</feature>
<accession>A0A7W5VGB7</accession>
<keyword evidence="2" id="KW-0812">Transmembrane</keyword>
<keyword evidence="2" id="KW-1133">Transmembrane helix</keyword>
<comment type="caution">
    <text evidence="3">The sequence shown here is derived from an EMBL/GenBank/DDBJ whole genome shotgun (WGS) entry which is preliminary data.</text>
</comment>
<evidence type="ECO:0000313" key="4">
    <source>
        <dbReference type="Proteomes" id="UP000579945"/>
    </source>
</evidence>
<dbReference type="GeneID" id="95393190"/>
<dbReference type="EMBL" id="JACIBV010000001">
    <property type="protein sequence ID" value="MBB3731074.1"/>
    <property type="molecule type" value="Genomic_DNA"/>
</dbReference>
<proteinExistence type="predicted"/>
<keyword evidence="4" id="KW-1185">Reference proteome</keyword>
<evidence type="ECO:0000313" key="3">
    <source>
        <dbReference type="EMBL" id="MBB3731074.1"/>
    </source>
</evidence>
<feature type="region of interest" description="Disordered" evidence="1">
    <location>
        <begin position="464"/>
        <end position="484"/>
    </location>
</feature>
<evidence type="ECO:0008006" key="5">
    <source>
        <dbReference type="Google" id="ProtNLM"/>
    </source>
</evidence>
<feature type="transmembrane region" description="Helical" evidence="2">
    <location>
        <begin position="438"/>
        <end position="459"/>
    </location>
</feature>
<feature type="transmembrane region" description="Helical" evidence="2">
    <location>
        <begin position="343"/>
        <end position="367"/>
    </location>
</feature>
<protein>
    <recommendedName>
        <fullName evidence="5">ABC3 transporter permease protein domain-containing protein</fullName>
    </recommendedName>
</protein>
<dbReference type="Proteomes" id="UP000579945">
    <property type="component" value="Unassembled WGS sequence"/>
</dbReference>
<feature type="transmembrane region" description="Helical" evidence="2">
    <location>
        <begin position="39"/>
        <end position="60"/>
    </location>
</feature>
<organism evidence="3 4">
    <name type="scientific">Nonomuraea dietziae</name>
    <dbReference type="NCBI Taxonomy" id="65515"/>
    <lineage>
        <taxon>Bacteria</taxon>
        <taxon>Bacillati</taxon>
        <taxon>Actinomycetota</taxon>
        <taxon>Actinomycetes</taxon>
        <taxon>Streptosporangiales</taxon>
        <taxon>Streptosporangiaceae</taxon>
        <taxon>Nonomuraea</taxon>
    </lineage>
</organism>
<dbReference type="RefSeq" id="WP_183656575.1">
    <property type="nucleotide sequence ID" value="NZ_JACIBV010000001.1"/>
</dbReference>
<name>A0A7W5VGB7_9ACTN</name>